<evidence type="ECO:0000313" key="1">
    <source>
        <dbReference type="EMBL" id="AHF01288.1"/>
    </source>
</evidence>
<reference evidence="1 2" key="1">
    <citation type="submission" date="2013-12" db="EMBL/GenBank/DDBJ databases">
        <authorList>
            <consortium name="DOE Joint Genome Institute"/>
            <person name="Kappler U."/>
            <person name="Huntemann M."/>
            <person name="Han J."/>
            <person name="Chen A."/>
            <person name="Kyrpides N."/>
            <person name="Mavromatis K."/>
            <person name="Markowitz V."/>
            <person name="Palaniappan K."/>
            <person name="Ivanova N."/>
            <person name="Schaumberg A."/>
            <person name="Pati A."/>
            <person name="Liolios K."/>
            <person name="Nordberg H.P."/>
            <person name="Cantor M.N."/>
            <person name="Hua S.X."/>
            <person name="Woyke T."/>
        </authorList>
    </citation>
    <scope>NUCLEOTIDE SEQUENCE [LARGE SCALE GENOMIC DNA]</scope>
    <source>
        <strain evidence="2">AL2</strain>
    </source>
</reference>
<dbReference type="InParanoid" id="W0DVI9"/>
<name>W0DVI9_9GAMM</name>
<sequence length="36" mass="4376">MNNPLVKMMLRRFIMQLINKLMRKTMGKAPRRPGRF</sequence>
<dbReference type="Proteomes" id="UP000005380">
    <property type="component" value="Chromosome"/>
</dbReference>
<protein>
    <submittedName>
        <fullName evidence="1">Uncharacterized protein</fullName>
    </submittedName>
</protein>
<evidence type="ECO:0000313" key="2">
    <source>
        <dbReference type="Proteomes" id="UP000005380"/>
    </source>
</evidence>
<dbReference type="EMBL" id="CP007030">
    <property type="protein sequence ID" value="AHF01288.1"/>
    <property type="molecule type" value="Genomic_DNA"/>
</dbReference>
<dbReference type="AlphaFoldDB" id="W0DVI9"/>
<gene>
    <name evidence="1" type="ORF">THIAE_05315</name>
</gene>
<proteinExistence type="predicted"/>
<keyword evidence="2" id="KW-1185">Reference proteome</keyword>
<dbReference type="KEGG" id="tao:THIAE_05315"/>
<organism evidence="1 2">
    <name type="scientific">Thiomicrospira aerophila AL3</name>
    <dbReference type="NCBI Taxonomy" id="717772"/>
    <lineage>
        <taxon>Bacteria</taxon>
        <taxon>Pseudomonadati</taxon>
        <taxon>Pseudomonadota</taxon>
        <taxon>Gammaproteobacteria</taxon>
        <taxon>Thiotrichales</taxon>
        <taxon>Piscirickettsiaceae</taxon>
        <taxon>Thiomicrospira</taxon>
    </lineage>
</organism>
<accession>W0DVI9</accession>
<dbReference type="HOGENOM" id="CLU_3359051_0_0_6"/>